<dbReference type="EMBL" id="PYWC01001247">
    <property type="protein sequence ID" value="PWW62854.1"/>
    <property type="molecule type" value="Genomic_DNA"/>
</dbReference>
<feature type="non-terminal residue" evidence="1">
    <location>
        <position position="1"/>
    </location>
</feature>
<accession>A0A317S4X6</accession>
<gene>
    <name evidence="1" type="ORF">C7212DRAFT_339844</name>
</gene>
<organism evidence="1 2">
    <name type="scientific">Tuber magnatum</name>
    <name type="common">white Piedmont truffle</name>
    <dbReference type="NCBI Taxonomy" id="42249"/>
    <lineage>
        <taxon>Eukaryota</taxon>
        <taxon>Fungi</taxon>
        <taxon>Dikarya</taxon>
        <taxon>Ascomycota</taxon>
        <taxon>Pezizomycotina</taxon>
        <taxon>Pezizomycetes</taxon>
        <taxon>Pezizales</taxon>
        <taxon>Tuberaceae</taxon>
        <taxon>Tuber</taxon>
    </lineage>
</organism>
<dbReference type="Proteomes" id="UP000246991">
    <property type="component" value="Unassembled WGS sequence"/>
</dbReference>
<keyword evidence="2" id="KW-1185">Reference proteome</keyword>
<evidence type="ECO:0000313" key="1">
    <source>
        <dbReference type="EMBL" id="PWW62854.1"/>
    </source>
</evidence>
<name>A0A317S4X6_9PEZI</name>
<sequence>LGEVGAREKGKREEDMERILGMGKKGREEGWVEMDRMLFSEEGTERVKEFGRKTKWMEKRWE</sequence>
<proteinExistence type="predicted"/>
<dbReference type="OrthoDB" id="5492657at2759"/>
<comment type="caution">
    <text evidence="1">The sequence shown here is derived from an EMBL/GenBank/DDBJ whole genome shotgun (WGS) entry which is preliminary data.</text>
</comment>
<reference evidence="1 2" key="1">
    <citation type="submission" date="2018-03" db="EMBL/GenBank/DDBJ databases">
        <title>Genomes of Pezizomycetes fungi and the evolution of truffles.</title>
        <authorList>
            <person name="Murat C."/>
            <person name="Payen T."/>
            <person name="Noel B."/>
            <person name="Kuo A."/>
            <person name="Martin F.M."/>
        </authorList>
    </citation>
    <scope>NUCLEOTIDE SEQUENCE [LARGE SCALE GENOMIC DNA]</scope>
    <source>
        <strain evidence="1">091103-1</strain>
    </source>
</reference>
<protein>
    <submittedName>
        <fullName evidence="1">Uncharacterized protein</fullName>
    </submittedName>
</protein>
<evidence type="ECO:0000313" key="2">
    <source>
        <dbReference type="Proteomes" id="UP000246991"/>
    </source>
</evidence>
<dbReference type="AlphaFoldDB" id="A0A317S4X6"/>